<evidence type="ECO:0000313" key="3">
    <source>
        <dbReference type="Proteomes" id="UP001176806"/>
    </source>
</evidence>
<proteinExistence type="predicted"/>
<accession>A0ABT8WUE9</accession>
<dbReference type="RefSeq" id="WP_303304094.1">
    <property type="nucleotide sequence ID" value="NZ_BAABDA010000011.1"/>
</dbReference>
<dbReference type="Proteomes" id="UP001176806">
    <property type="component" value="Unassembled WGS sequence"/>
</dbReference>
<name>A0ABT8WUE9_9FLAO</name>
<comment type="caution">
    <text evidence="2">The sequence shown here is derived from an EMBL/GenBank/DDBJ whole genome shotgun (WGS) entry which is preliminary data.</text>
</comment>
<feature type="domain" description="DUF6968" evidence="1">
    <location>
        <begin position="13"/>
        <end position="84"/>
    </location>
</feature>
<organism evidence="2 3">
    <name type="scientific">Flavivirga jejuensis</name>
    <dbReference type="NCBI Taxonomy" id="870487"/>
    <lineage>
        <taxon>Bacteria</taxon>
        <taxon>Pseudomonadati</taxon>
        <taxon>Bacteroidota</taxon>
        <taxon>Flavobacteriia</taxon>
        <taxon>Flavobacteriales</taxon>
        <taxon>Flavobacteriaceae</taxon>
        <taxon>Flavivirga</taxon>
    </lineage>
</organism>
<dbReference type="EMBL" id="JAUOEL010000009">
    <property type="protein sequence ID" value="MDO5976774.1"/>
    <property type="molecule type" value="Genomic_DNA"/>
</dbReference>
<reference evidence="2" key="1">
    <citation type="submission" date="2023-07" db="EMBL/GenBank/DDBJ databases">
        <title>Two novel species in the genus Flavivirga.</title>
        <authorList>
            <person name="Kwon K."/>
        </authorList>
    </citation>
    <scope>NUCLEOTIDE SEQUENCE</scope>
    <source>
        <strain evidence="2">KACC 14158</strain>
    </source>
</reference>
<dbReference type="InterPro" id="IPR054241">
    <property type="entry name" value="DUF6968"/>
</dbReference>
<evidence type="ECO:0000259" key="1">
    <source>
        <dbReference type="Pfam" id="PF22302"/>
    </source>
</evidence>
<keyword evidence="3" id="KW-1185">Reference proteome</keyword>
<sequence>MDKKIKLDEAIAKKKLNYNSSFGEQSLIVKLGKPRADPRPGGNWECPIQIGEKIKLAFGVDAFQALLMALRLISIELKNLKDKEGLNLN</sequence>
<gene>
    <name evidence="2" type="ORF">Q4Q40_21450</name>
</gene>
<protein>
    <recommendedName>
        <fullName evidence="1">DUF6968 domain-containing protein</fullName>
    </recommendedName>
</protein>
<dbReference type="Pfam" id="PF22302">
    <property type="entry name" value="DUF6968"/>
    <property type="match status" value="1"/>
</dbReference>
<evidence type="ECO:0000313" key="2">
    <source>
        <dbReference type="EMBL" id="MDO5976774.1"/>
    </source>
</evidence>